<evidence type="ECO:0000256" key="1">
    <source>
        <dbReference type="SAM" id="MobiDB-lite"/>
    </source>
</evidence>
<feature type="compositionally biased region" description="Basic and acidic residues" evidence="1">
    <location>
        <begin position="172"/>
        <end position="207"/>
    </location>
</feature>
<proteinExistence type="predicted"/>
<feature type="compositionally biased region" description="Basic residues" evidence="1">
    <location>
        <begin position="221"/>
        <end position="234"/>
    </location>
</feature>
<evidence type="ECO:0000313" key="3">
    <source>
        <dbReference type="EMBL" id="KAK9422318.1"/>
    </source>
</evidence>
<keyword evidence="4" id="KW-1185">Reference proteome</keyword>
<evidence type="ECO:0000259" key="2">
    <source>
        <dbReference type="Pfam" id="PF26118"/>
    </source>
</evidence>
<feature type="compositionally biased region" description="Basic and acidic residues" evidence="1">
    <location>
        <begin position="51"/>
        <end position="86"/>
    </location>
</feature>
<accession>A0ABR2V5X9</accession>
<comment type="caution">
    <text evidence="3">The sequence shown here is derived from an EMBL/GenBank/DDBJ whole genome shotgun (WGS) entry which is preliminary data.</text>
</comment>
<dbReference type="EMBL" id="JARVKF010000124">
    <property type="protein sequence ID" value="KAK9422318.1"/>
    <property type="molecule type" value="Genomic_DNA"/>
</dbReference>
<feature type="compositionally biased region" description="Pro residues" evidence="1">
    <location>
        <begin position="154"/>
        <end position="170"/>
    </location>
</feature>
<feature type="region of interest" description="Disordered" evidence="1">
    <location>
        <begin position="31"/>
        <end position="268"/>
    </location>
</feature>
<feature type="compositionally biased region" description="Basic and acidic residues" evidence="1">
    <location>
        <begin position="93"/>
        <end position="107"/>
    </location>
</feature>
<dbReference type="Proteomes" id="UP001408356">
    <property type="component" value="Unassembled WGS sequence"/>
</dbReference>
<dbReference type="Pfam" id="PF26118">
    <property type="entry name" value="DUF8035"/>
    <property type="match status" value="1"/>
</dbReference>
<protein>
    <recommendedName>
        <fullName evidence="2">DUF8035 domain-containing protein</fullName>
    </recommendedName>
</protein>
<feature type="domain" description="DUF8035" evidence="2">
    <location>
        <begin position="264"/>
        <end position="317"/>
    </location>
</feature>
<organism evidence="3 4">
    <name type="scientific">Seiridium unicorne</name>
    <dbReference type="NCBI Taxonomy" id="138068"/>
    <lineage>
        <taxon>Eukaryota</taxon>
        <taxon>Fungi</taxon>
        <taxon>Dikarya</taxon>
        <taxon>Ascomycota</taxon>
        <taxon>Pezizomycotina</taxon>
        <taxon>Sordariomycetes</taxon>
        <taxon>Xylariomycetidae</taxon>
        <taxon>Amphisphaeriales</taxon>
        <taxon>Sporocadaceae</taxon>
        <taxon>Seiridium</taxon>
    </lineage>
</organism>
<reference evidence="3 4" key="1">
    <citation type="journal article" date="2024" name="J. Plant Pathol.">
        <title>Sequence and assembly of the genome of Seiridium unicorne, isolate CBS 538.82, causal agent of cypress canker disease.</title>
        <authorList>
            <person name="Scali E."/>
            <person name="Rocca G.D."/>
            <person name="Danti R."/>
            <person name="Garbelotto M."/>
            <person name="Barberini S."/>
            <person name="Baroncelli R."/>
            <person name="Emiliani G."/>
        </authorList>
    </citation>
    <scope>NUCLEOTIDE SEQUENCE [LARGE SCALE GENOMIC DNA]</scope>
    <source>
        <strain evidence="3 4">BM-138-508</strain>
    </source>
</reference>
<feature type="compositionally biased region" description="Basic and acidic residues" evidence="1">
    <location>
        <begin position="31"/>
        <end position="44"/>
    </location>
</feature>
<evidence type="ECO:0000313" key="4">
    <source>
        <dbReference type="Proteomes" id="UP001408356"/>
    </source>
</evidence>
<sequence length="546" mass="63053">MAYRSSTGELVRGDRWDRDRFTYERDRDRYGDERERFEERDRFVARGPGGRVRETSVDERYERRAPRPWEDDFVRDRRQPDDDYRPRRSPPPEFERKVFMEKEREYRSPSPVRRPGLMRRQSSLDTFDRRPAPKFYEREEYGPPARRGDYRPEPYQPIPLPRSRALPPPRVYAEREIDEIRIAEPDRYGDDEFHSYPERVREREVTRTRRRRDRSGSRSSRTSRRSRAHTHHTGSVRSSSRSSSTSSSSSSGGTTVTVKSEYPKKGKTRIPARLVSKRALIDLGYPYEEEGNTIIVQKALGQENIDDLLKLSEDYKKSELEVVAARSEAGNIVEERRTEIITMPPPPPPAPAPVQHTPAPVYHTPAPVYQTPAPPPVVVPATPAPAPAPVYVAAPGPPPPPPVEMYQETRYVRDVSPVRSHRSYSTSTTSRTPVVYEAYPREYSEEVAVGPLALVGDRRRDKDIKAEIARLEAERDLIKREKHRHHHHSHSPGRELVRAERLSSGELVLYEETVEKIEEPRRGVRIEKDKKGPPPGIMRAMLATLT</sequence>
<feature type="compositionally biased region" description="Basic and acidic residues" evidence="1">
    <location>
        <begin position="126"/>
        <end position="152"/>
    </location>
</feature>
<name>A0ABR2V5X9_9PEZI</name>
<gene>
    <name evidence="3" type="ORF">SUNI508_04997</name>
</gene>
<dbReference type="InterPro" id="IPR058348">
    <property type="entry name" value="DUF8035"/>
</dbReference>
<feature type="compositionally biased region" description="Low complexity" evidence="1">
    <location>
        <begin position="235"/>
        <end position="258"/>
    </location>
</feature>